<dbReference type="Gene3D" id="1.10.3720.10">
    <property type="entry name" value="MetI-like"/>
    <property type="match status" value="1"/>
</dbReference>
<evidence type="ECO:0000256" key="5">
    <source>
        <dbReference type="ARBA" id="ARBA00022989"/>
    </source>
</evidence>
<evidence type="ECO:0000313" key="10">
    <source>
        <dbReference type="EMBL" id="TDC53082.1"/>
    </source>
</evidence>
<keyword evidence="11" id="KW-1185">Reference proteome</keyword>
<comment type="caution">
    <text evidence="10">The sequence shown here is derived from an EMBL/GenBank/DDBJ whole genome shotgun (WGS) entry which is preliminary data.</text>
</comment>
<dbReference type="InterPro" id="IPR035906">
    <property type="entry name" value="MetI-like_sf"/>
</dbReference>
<gene>
    <name evidence="10" type="ORF">E1212_06590</name>
</gene>
<dbReference type="PROSITE" id="PS50928">
    <property type="entry name" value="ABC_TM1"/>
    <property type="match status" value="1"/>
</dbReference>
<dbReference type="Proteomes" id="UP000295621">
    <property type="component" value="Unassembled WGS sequence"/>
</dbReference>
<organism evidence="10 11">
    <name type="scientific">Jiangella ureilytica</name>
    <dbReference type="NCBI Taxonomy" id="2530374"/>
    <lineage>
        <taxon>Bacteria</taxon>
        <taxon>Bacillati</taxon>
        <taxon>Actinomycetota</taxon>
        <taxon>Actinomycetes</taxon>
        <taxon>Jiangellales</taxon>
        <taxon>Jiangellaceae</taxon>
        <taxon>Jiangella</taxon>
    </lineage>
</organism>
<evidence type="ECO:0000256" key="2">
    <source>
        <dbReference type="ARBA" id="ARBA00022448"/>
    </source>
</evidence>
<evidence type="ECO:0000256" key="4">
    <source>
        <dbReference type="ARBA" id="ARBA00022692"/>
    </source>
</evidence>
<accession>A0A4R4RW19</accession>
<dbReference type="RefSeq" id="WP_131980560.1">
    <property type="nucleotide sequence ID" value="NZ_SMKL01000011.1"/>
</dbReference>
<keyword evidence="5 7" id="KW-1133">Transmembrane helix</keyword>
<proteinExistence type="inferred from homology"/>
<dbReference type="GO" id="GO:0055085">
    <property type="term" value="P:transmembrane transport"/>
    <property type="evidence" value="ECO:0007669"/>
    <property type="project" value="InterPro"/>
</dbReference>
<comment type="subcellular location">
    <subcellularLocation>
        <location evidence="1 7">Cell membrane</location>
        <topology evidence="1 7">Multi-pass membrane protein</topology>
    </subcellularLocation>
</comment>
<keyword evidence="2 7" id="KW-0813">Transport</keyword>
<sequence length="317" mass="34697">MATATRAPAGRPTPAGGTPGGRRRRSLLQRRQARTAWLLALPFLLLFAAFTVGPVFASLFMSFTDMRSTDVRTPFAVDLAGFDNYTALFQDELFRKVAVNTAIFVVVGVPLTMVLALAAAVGLNRITRLKAFFRLGYYLPVVTSIVAVAVVWRFLLQPDTGPINQLLSVAGIDGPDWLGDPSLALPSLIVMATWRNLGTLMVIFLAGLQTVPRELLEAAEVDGAGRWQRFRHVTLPLLRPVLLFGAVITGVGYLQVFEEPFVMTNGGPLNATRSVSYYIYDQFSFGNYGYAAAASYVLFVAIVVMTVLQFRLLRPKA</sequence>
<feature type="region of interest" description="Disordered" evidence="8">
    <location>
        <begin position="1"/>
        <end position="24"/>
    </location>
</feature>
<evidence type="ECO:0000256" key="1">
    <source>
        <dbReference type="ARBA" id="ARBA00004651"/>
    </source>
</evidence>
<name>A0A4R4RW19_9ACTN</name>
<feature type="transmembrane region" description="Helical" evidence="7">
    <location>
        <begin position="183"/>
        <end position="206"/>
    </location>
</feature>
<reference evidence="10 11" key="1">
    <citation type="submission" date="2019-02" db="EMBL/GenBank/DDBJ databases">
        <title>Draft genome sequences of novel Actinobacteria.</title>
        <authorList>
            <person name="Sahin N."/>
            <person name="Ay H."/>
            <person name="Saygin H."/>
        </authorList>
    </citation>
    <scope>NUCLEOTIDE SEQUENCE [LARGE SCALE GENOMIC DNA]</scope>
    <source>
        <strain evidence="10 11">KC603</strain>
    </source>
</reference>
<feature type="transmembrane region" description="Helical" evidence="7">
    <location>
        <begin position="35"/>
        <end position="61"/>
    </location>
</feature>
<evidence type="ECO:0000256" key="6">
    <source>
        <dbReference type="ARBA" id="ARBA00023136"/>
    </source>
</evidence>
<dbReference type="InterPro" id="IPR000515">
    <property type="entry name" value="MetI-like"/>
</dbReference>
<dbReference type="GO" id="GO:0005886">
    <property type="term" value="C:plasma membrane"/>
    <property type="evidence" value="ECO:0007669"/>
    <property type="project" value="UniProtKB-SubCell"/>
</dbReference>
<dbReference type="InterPro" id="IPR051393">
    <property type="entry name" value="ABC_transporter_permease"/>
</dbReference>
<dbReference type="AlphaFoldDB" id="A0A4R4RW19"/>
<feature type="compositionally biased region" description="Low complexity" evidence="8">
    <location>
        <begin position="1"/>
        <end position="16"/>
    </location>
</feature>
<keyword evidence="3" id="KW-1003">Cell membrane</keyword>
<dbReference type="CDD" id="cd06261">
    <property type="entry name" value="TM_PBP2"/>
    <property type="match status" value="1"/>
</dbReference>
<dbReference type="PANTHER" id="PTHR30193:SF37">
    <property type="entry name" value="INNER MEMBRANE ABC TRANSPORTER PERMEASE PROTEIN YCJO"/>
    <property type="match status" value="1"/>
</dbReference>
<dbReference type="PANTHER" id="PTHR30193">
    <property type="entry name" value="ABC TRANSPORTER PERMEASE PROTEIN"/>
    <property type="match status" value="1"/>
</dbReference>
<dbReference type="OrthoDB" id="4319190at2"/>
<keyword evidence="4 7" id="KW-0812">Transmembrane</keyword>
<dbReference type="EMBL" id="SMKL01000011">
    <property type="protein sequence ID" value="TDC53082.1"/>
    <property type="molecule type" value="Genomic_DNA"/>
</dbReference>
<keyword evidence="6 7" id="KW-0472">Membrane</keyword>
<evidence type="ECO:0000256" key="8">
    <source>
        <dbReference type="SAM" id="MobiDB-lite"/>
    </source>
</evidence>
<feature type="transmembrane region" description="Helical" evidence="7">
    <location>
        <begin position="288"/>
        <end position="308"/>
    </location>
</feature>
<evidence type="ECO:0000259" key="9">
    <source>
        <dbReference type="PROSITE" id="PS50928"/>
    </source>
</evidence>
<feature type="transmembrane region" description="Helical" evidence="7">
    <location>
        <begin position="102"/>
        <end position="123"/>
    </location>
</feature>
<feature type="transmembrane region" description="Helical" evidence="7">
    <location>
        <begin position="135"/>
        <end position="155"/>
    </location>
</feature>
<evidence type="ECO:0000256" key="7">
    <source>
        <dbReference type="RuleBase" id="RU363032"/>
    </source>
</evidence>
<evidence type="ECO:0000256" key="3">
    <source>
        <dbReference type="ARBA" id="ARBA00022475"/>
    </source>
</evidence>
<evidence type="ECO:0000313" key="11">
    <source>
        <dbReference type="Proteomes" id="UP000295621"/>
    </source>
</evidence>
<dbReference type="Pfam" id="PF00528">
    <property type="entry name" value="BPD_transp_1"/>
    <property type="match status" value="1"/>
</dbReference>
<dbReference type="SUPFAM" id="SSF161098">
    <property type="entry name" value="MetI-like"/>
    <property type="match status" value="1"/>
</dbReference>
<comment type="similarity">
    <text evidence="7">Belongs to the binding-protein-dependent transport system permease family.</text>
</comment>
<feature type="transmembrane region" description="Helical" evidence="7">
    <location>
        <begin position="237"/>
        <end position="256"/>
    </location>
</feature>
<feature type="domain" description="ABC transmembrane type-1" evidence="9">
    <location>
        <begin position="98"/>
        <end position="309"/>
    </location>
</feature>
<protein>
    <submittedName>
        <fullName evidence="10">Sugar ABC transporter permease</fullName>
    </submittedName>
</protein>